<dbReference type="PROSITE" id="PS50985">
    <property type="entry name" value="GRAS"/>
    <property type="match status" value="1"/>
</dbReference>
<feature type="region of interest" description="Leucine repeat II (LRII)" evidence="3">
    <location>
        <begin position="356"/>
        <end position="388"/>
    </location>
</feature>
<sequence>MFFPSVYETVSVIKYKPLKVMKSNEMPPLDTHIFRKIHNYSIGNVENREIDSHGKLPLLYEDGSGNKYNKATYGFSFSTGNHQVEFEPLKSFHSLDALFLDTTPPFHSYEHKMRELADIESQYSELIKPHTQSHEKAVQHDPSGPKLSTDAIIRLGGERFIQSCSSTSMKDISISNHPYGGSFSGLSDEEVKDVQLIENLLLSSEKVTKQQYERSIKLLDWCDVLSCSMENPVQRLVHYFSKALREKIDKENGGDTSGGSKKKDEANLAERVMTPSATATMLYEKTPLYQAGHFAGVQALVDGLSGLKNVHVIDLSIKQGTQCTILMQALVSQPNCPIEHLKITAVGTNSKQKIEQTGVWLKSFAESINLSFSFNLVIVEDMLDFKKGLLELDPDEALGVYTSCGLWGMIAQQDRLESLMKVIRSIKPLVMVVCEVAANLNSLNFVNRFIEGLFFFGALFDFLEECLGCEDEIRTFTESMHFGKGISNIVASEGAERVMRHVNINVWRKFFARFGMKETELSMSSLYQAKLVVEKFPCGSGCTFDRDGDSLVIGWKGTPIQSLSSWKFS</sequence>
<evidence type="ECO:0000256" key="1">
    <source>
        <dbReference type="ARBA" id="ARBA00023015"/>
    </source>
</evidence>
<dbReference type="PANTHER" id="PTHR31636">
    <property type="entry name" value="OSJNBA0084A10.13 PROTEIN-RELATED"/>
    <property type="match status" value="1"/>
</dbReference>
<feature type="short sequence motif" description="VHIID" evidence="3">
    <location>
        <begin position="310"/>
        <end position="314"/>
    </location>
</feature>
<organism evidence="4 5">
    <name type="scientific">Helianthus annuus</name>
    <name type="common">Common sunflower</name>
    <dbReference type="NCBI Taxonomy" id="4232"/>
    <lineage>
        <taxon>Eukaryota</taxon>
        <taxon>Viridiplantae</taxon>
        <taxon>Streptophyta</taxon>
        <taxon>Embryophyta</taxon>
        <taxon>Tracheophyta</taxon>
        <taxon>Spermatophyta</taxon>
        <taxon>Magnoliopsida</taxon>
        <taxon>eudicotyledons</taxon>
        <taxon>Gunneridae</taxon>
        <taxon>Pentapetalae</taxon>
        <taxon>asterids</taxon>
        <taxon>campanulids</taxon>
        <taxon>Asterales</taxon>
        <taxon>Asteraceae</taxon>
        <taxon>Asteroideae</taxon>
        <taxon>Heliantheae alliance</taxon>
        <taxon>Heliantheae</taxon>
        <taxon>Helianthus</taxon>
    </lineage>
</organism>
<dbReference type="EMBL" id="MNCJ02000328">
    <property type="protein sequence ID" value="KAF5772619.1"/>
    <property type="molecule type" value="Genomic_DNA"/>
</dbReference>
<dbReference type="Proteomes" id="UP000215914">
    <property type="component" value="Unassembled WGS sequence"/>
</dbReference>
<accession>A0A9K3EGE1</accession>
<protein>
    <submittedName>
        <fullName evidence="4">Transcription factor GRAS family</fullName>
    </submittedName>
</protein>
<reference evidence="4" key="1">
    <citation type="journal article" date="2017" name="Nature">
        <title>The sunflower genome provides insights into oil metabolism, flowering and Asterid evolution.</title>
        <authorList>
            <person name="Badouin H."/>
            <person name="Gouzy J."/>
            <person name="Grassa C.J."/>
            <person name="Murat F."/>
            <person name="Staton S.E."/>
            <person name="Cottret L."/>
            <person name="Lelandais-Briere C."/>
            <person name="Owens G.L."/>
            <person name="Carrere S."/>
            <person name="Mayjonade B."/>
            <person name="Legrand L."/>
            <person name="Gill N."/>
            <person name="Kane N.C."/>
            <person name="Bowers J.E."/>
            <person name="Hubner S."/>
            <person name="Bellec A."/>
            <person name="Berard A."/>
            <person name="Berges H."/>
            <person name="Blanchet N."/>
            <person name="Boniface M.C."/>
            <person name="Brunel D."/>
            <person name="Catrice O."/>
            <person name="Chaidir N."/>
            <person name="Claudel C."/>
            <person name="Donnadieu C."/>
            <person name="Faraut T."/>
            <person name="Fievet G."/>
            <person name="Helmstetter N."/>
            <person name="King M."/>
            <person name="Knapp S.J."/>
            <person name="Lai Z."/>
            <person name="Le Paslier M.C."/>
            <person name="Lippi Y."/>
            <person name="Lorenzon L."/>
            <person name="Mandel J.R."/>
            <person name="Marage G."/>
            <person name="Marchand G."/>
            <person name="Marquand E."/>
            <person name="Bret-Mestries E."/>
            <person name="Morien E."/>
            <person name="Nambeesan S."/>
            <person name="Nguyen T."/>
            <person name="Pegot-Espagnet P."/>
            <person name="Pouilly N."/>
            <person name="Raftis F."/>
            <person name="Sallet E."/>
            <person name="Schiex T."/>
            <person name="Thomas J."/>
            <person name="Vandecasteele C."/>
            <person name="Vares D."/>
            <person name="Vear F."/>
            <person name="Vautrin S."/>
            <person name="Crespi M."/>
            <person name="Mangin B."/>
            <person name="Burke J.M."/>
            <person name="Salse J."/>
            <person name="Munos S."/>
            <person name="Vincourt P."/>
            <person name="Rieseberg L.H."/>
            <person name="Langlade N.B."/>
        </authorList>
    </citation>
    <scope>NUCLEOTIDE SEQUENCE</scope>
    <source>
        <tissue evidence="4">Leaves</tissue>
    </source>
</reference>
<keyword evidence="5" id="KW-1185">Reference proteome</keyword>
<comment type="caution">
    <text evidence="3">Lacks conserved residue(s) required for the propagation of feature annotation.</text>
</comment>
<dbReference type="Gramene" id="mRNA:HanXRQr2_Chr13g0579281">
    <property type="protein sequence ID" value="CDS:HanXRQr2_Chr13g0579281.1"/>
    <property type="gene ID" value="HanXRQr2_Chr13g0579281"/>
</dbReference>
<keyword evidence="2" id="KW-0804">Transcription</keyword>
<dbReference type="GO" id="GO:0005634">
    <property type="term" value="C:nucleus"/>
    <property type="evidence" value="ECO:0000318"/>
    <property type="project" value="GO_Central"/>
</dbReference>
<dbReference type="InterPro" id="IPR005202">
    <property type="entry name" value="TF_GRAS"/>
</dbReference>
<evidence type="ECO:0000256" key="3">
    <source>
        <dbReference type="PROSITE-ProRule" id="PRU01191"/>
    </source>
</evidence>
<gene>
    <name evidence="4" type="ORF">HanXRQr2_Chr13g0579281</name>
</gene>
<dbReference type="GO" id="GO:0006355">
    <property type="term" value="P:regulation of DNA-templated transcription"/>
    <property type="evidence" value="ECO:0000318"/>
    <property type="project" value="GO_Central"/>
</dbReference>
<evidence type="ECO:0000313" key="4">
    <source>
        <dbReference type="EMBL" id="KAF5772619.1"/>
    </source>
</evidence>
<keyword evidence="1" id="KW-0805">Transcription regulation</keyword>
<evidence type="ECO:0000313" key="5">
    <source>
        <dbReference type="Proteomes" id="UP000215914"/>
    </source>
</evidence>
<evidence type="ECO:0000256" key="2">
    <source>
        <dbReference type="ARBA" id="ARBA00023163"/>
    </source>
</evidence>
<name>A0A9K3EGE1_HELAN</name>
<dbReference type="Pfam" id="PF03514">
    <property type="entry name" value="GRAS"/>
    <property type="match status" value="1"/>
</dbReference>
<proteinExistence type="inferred from homology"/>
<dbReference type="GO" id="GO:0003700">
    <property type="term" value="F:DNA-binding transcription factor activity"/>
    <property type="evidence" value="ECO:0000318"/>
    <property type="project" value="GO_Central"/>
</dbReference>
<dbReference type="AlphaFoldDB" id="A0A9K3EGE1"/>
<reference evidence="4" key="2">
    <citation type="submission" date="2020-06" db="EMBL/GenBank/DDBJ databases">
        <title>Helianthus annuus Genome sequencing and assembly Release 2.</title>
        <authorList>
            <person name="Gouzy J."/>
            <person name="Langlade N."/>
            <person name="Munos S."/>
        </authorList>
    </citation>
    <scope>NUCLEOTIDE SEQUENCE</scope>
    <source>
        <tissue evidence="4">Leaves</tissue>
    </source>
</reference>
<comment type="similarity">
    <text evidence="3">Belongs to the GRAS family.</text>
</comment>
<dbReference type="GO" id="GO:0043565">
    <property type="term" value="F:sequence-specific DNA binding"/>
    <property type="evidence" value="ECO:0000318"/>
    <property type="project" value="GO_Central"/>
</dbReference>
<feature type="region of interest" description="SAW" evidence="3">
    <location>
        <begin position="491"/>
        <end position="567"/>
    </location>
</feature>
<comment type="caution">
    <text evidence="4">The sequence shown here is derived from an EMBL/GenBank/DDBJ whole genome shotgun (WGS) entry which is preliminary data.</text>
</comment>